<accession>A0A2I1IMT7</accession>
<evidence type="ECO:0000313" key="9">
    <source>
        <dbReference type="EMBL" id="PKY72423.1"/>
    </source>
</evidence>
<dbReference type="EMBL" id="PKKO01000003">
    <property type="protein sequence ID" value="PKY72423.1"/>
    <property type="molecule type" value="Genomic_DNA"/>
</dbReference>
<dbReference type="InterPro" id="IPR035906">
    <property type="entry name" value="MetI-like_sf"/>
</dbReference>
<dbReference type="PANTHER" id="PTHR43163:SF6">
    <property type="entry name" value="DIPEPTIDE TRANSPORT SYSTEM PERMEASE PROTEIN DPPB-RELATED"/>
    <property type="match status" value="1"/>
</dbReference>
<dbReference type="GO" id="GO:0005886">
    <property type="term" value="C:plasma membrane"/>
    <property type="evidence" value="ECO:0007669"/>
    <property type="project" value="UniProtKB-SubCell"/>
</dbReference>
<keyword evidence="10" id="KW-1185">Reference proteome</keyword>
<evidence type="ECO:0000256" key="6">
    <source>
        <dbReference type="ARBA" id="ARBA00023136"/>
    </source>
</evidence>
<comment type="caution">
    <text evidence="9">The sequence shown here is derived from an EMBL/GenBank/DDBJ whole genome shotgun (WGS) entry which is preliminary data.</text>
</comment>
<evidence type="ECO:0000259" key="8">
    <source>
        <dbReference type="PROSITE" id="PS50928"/>
    </source>
</evidence>
<protein>
    <submittedName>
        <fullName evidence="9">ABC transporter permease</fullName>
    </submittedName>
</protein>
<gene>
    <name evidence="9" type="ORF">CYJ19_06155</name>
</gene>
<dbReference type="InterPro" id="IPR000515">
    <property type="entry name" value="MetI-like"/>
</dbReference>
<dbReference type="RefSeq" id="WP_101634660.1">
    <property type="nucleotide sequence ID" value="NZ_PKKO01000003.1"/>
</dbReference>
<comment type="subcellular location">
    <subcellularLocation>
        <location evidence="1 7">Cell membrane</location>
        <topology evidence="1 7">Multi-pass membrane protein</topology>
    </subcellularLocation>
</comment>
<feature type="transmembrane region" description="Helical" evidence="7">
    <location>
        <begin position="12"/>
        <end position="30"/>
    </location>
</feature>
<feature type="transmembrane region" description="Helical" evidence="7">
    <location>
        <begin position="236"/>
        <end position="263"/>
    </location>
</feature>
<dbReference type="Gene3D" id="1.10.3720.10">
    <property type="entry name" value="MetI-like"/>
    <property type="match status" value="1"/>
</dbReference>
<dbReference type="Proteomes" id="UP000235122">
    <property type="component" value="Unassembled WGS sequence"/>
</dbReference>
<keyword evidence="6 7" id="KW-0472">Membrane</keyword>
<keyword evidence="3" id="KW-1003">Cell membrane</keyword>
<evidence type="ECO:0000256" key="4">
    <source>
        <dbReference type="ARBA" id="ARBA00022692"/>
    </source>
</evidence>
<name>A0A2I1IMT7_9ACTO</name>
<keyword evidence="5 7" id="KW-1133">Transmembrane helix</keyword>
<evidence type="ECO:0000256" key="5">
    <source>
        <dbReference type="ARBA" id="ARBA00022989"/>
    </source>
</evidence>
<keyword evidence="2 7" id="KW-0813">Transport</keyword>
<evidence type="ECO:0000256" key="2">
    <source>
        <dbReference type="ARBA" id="ARBA00022448"/>
    </source>
</evidence>
<evidence type="ECO:0000256" key="3">
    <source>
        <dbReference type="ARBA" id="ARBA00022475"/>
    </source>
</evidence>
<dbReference type="AlphaFoldDB" id="A0A2I1IMT7"/>
<dbReference type="PANTHER" id="PTHR43163">
    <property type="entry name" value="DIPEPTIDE TRANSPORT SYSTEM PERMEASE PROTEIN DPPB-RELATED"/>
    <property type="match status" value="1"/>
</dbReference>
<reference evidence="9 10" key="1">
    <citation type="submission" date="2017-12" db="EMBL/GenBank/DDBJ databases">
        <title>Phylogenetic diversity of female urinary microbiome.</title>
        <authorList>
            <person name="Thomas-White K."/>
            <person name="Wolfe A.J."/>
        </authorList>
    </citation>
    <scope>NUCLEOTIDE SEQUENCE [LARGE SCALE GENOMIC DNA]</scope>
    <source>
        <strain evidence="9 10">UMB0402</strain>
    </source>
</reference>
<feature type="transmembrane region" description="Helical" evidence="7">
    <location>
        <begin position="176"/>
        <end position="197"/>
    </location>
</feature>
<dbReference type="InterPro" id="IPR045621">
    <property type="entry name" value="BPD_transp_1_N"/>
</dbReference>
<feature type="transmembrane region" description="Helical" evidence="7">
    <location>
        <begin position="283"/>
        <end position="304"/>
    </location>
</feature>
<evidence type="ECO:0000256" key="7">
    <source>
        <dbReference type="RuleBase" id="RU363032"/>
    </source>
</evidence>
<organism evidence="9 10">
    <name type="scientific">Winkia neuii</name>
    <dbReference type="NCBI Taxonomy" id="33007"/>
    <lineage>
        <taxon>Bacteria</taxon>
        <taxon>Bacillati</taxon>
        <taxon>Actinomycetota</taxon>
        <taxon>Actinomycetes</taxon>
        <taxon>Actinomycetales</taxon>
        <taxon>Actinomycetaceae</taxon>
        <taxon>Winkia</taxon>
    </lineage>
</organism>
<dbReference type="SUPFAM" id="SSF161098">
    <property type="entry name" value="MetI-like"/>
    <property type="match status" value="1"/>
</dbReference>
<dbReference type="STRING" id="33007.HMPREF3198_00006"/>
<evidence type="ECO:0000313" key="10">
    <source>
        <dbReference type="Proteomes" id="UP000235122"/>
    </source>
</evidence>
<dbReference type="Pfam" id="PF00528">
    <property type="entry name" value="BPD_transp_1"/>
    <property type="match status" value="1"/>
</dbReference>
<proteinExistence type="inferred from homology"/>
<dbReference type="PROSITE" id="PS50928">
    <property type="entry name" value="ABC_TM1"/>
    <property type="match status" value="1"/>
</dbReference>
<dbReference type="CDD" id="cd06261">
    <property type="entry name" value="TM_PBP2"/>
    <property type="match status" value="1"/>
</dbReference>
<dbReference type="Pfam" id="PF19300">
    <property type="entry name" value="BPD_transp_1_N"/>
    <property type="match status" value="1"/>
</dbReference>
<keyword evidence="4 7" id="KW-0812">Transmembrane</keyword>
<feature type="transmembrane region" description="Helical" evidence="7">
    <location>
        <begin position="101"/>
        <end position="121"/>
    </location>
</feature>
<dbReference type="GO" id="GO:0071916">
    <property type="term" value="F:dipeptide transmembrane transporter activity"/>
    <property type="evidence" value="ECO:0007669"/>
    <property type="project" value="TreeGrafter"/>
</dbReference>
<feature type="domain" description="ABC transmembrane type-1" evidence="8">
    <location>
        <begin position="95"/>
        <end position="305"/>
    </location>
</feature>
<evidence type="ECO:0000256" key="1">
    <source>
        <dbReference type="ARBA" id="ARBA00004651"/>
    </source>
</evidence>
<sequence length="321" mass="33503">MLSYLIRRSALLVGTGAAGLILIFVLLRLLPGDPANALLSATATPAQIAAARAQVGSDQPVLTQFTNWVGGLAHGDLGTSFTSGRDVATEISSRLTVTLPLTLIAFTFALAAAIPLGYAAARWRKGTIGAAISAFLQIGIAIPVFWIAMMGALVFGVHLKWVPASGFPPEGWNSPLLAWTALILPAATIAFVSCASLTRYTRAATLDVLQADYLAQARALGQSKTQAMLTHGIRNACVPVISVASIELATTFTGAVVVEQVFALPGLGSMLTLAITQHDFPSIQGVLVVSTALVLLIGFAADVLQRLIDPRLRNSLSGGHQ</sequence>
<comment type="similarity">
    <text evidence="7">Belongs to the binding-protein-dependent transport system permease family.</text>
</comment>
<feature type="transmembrane region" description="Helical" evidence="7">
    <location>
        <begin position="128"/>
        <end position="156"/>
    </location>
</feature>